<protein>
    <recommendedName>
        <fullName evidence="5">Guanine nucleotide-binding protein subunit gamma</fullName>
    </recommendedName>
</protein>
<dbReference type="InterPro" id="IPR001770">
    <property type="entry name" value="G-protein_gamma"/>
</dbReference>
<organism evidence="7 8">
    <name type="scientific">Gekko japonicus</name>
    <name type="common">Schlegel's Japanese gecko</name>
    <dbReference type="NCBI Taxonomy" id="146911"/>
    <lineage>
        <taxon>Eukaryota</taxon>
        <taxon>Metazoa</taxon>
        <taxon>Chordata</taxon>
        <taxon>Craniata</taxon>
        <taxon>Vertebrata</taxon>
        <taxon>Euteleostomi</taxon>
        <taxon>Lepidosauria</taxon>
        <taxon>Squamata</taxon>
        <taxon>Bifurcata</taxon>
        <taxon>Gekkota</taxon>
        <taxon>Gekkonidae</taxon>
        <taxon>Gekkoninae</taxon>
        <taxon>Gekko</taxon>
    </lineage>
</organism>
<keyword evidence="2 5" id="KW-1003">Cell membrane</keyword>
<evidence type="ECO:0000256" key="2">
    <source>
        <dbReference type="ARBA" id="ARBA00022475"/>
    </source>
</evidence>
<comment type="similarity">
    <text evidence="1 5">Belongs to the G protein gamma family.</text>
</comment>
<name>A0ABM1KC76_GEKJA</name>
<comment type="subcellular location">
    <subcellularLocation>
        <location evidence="5">Cell membrane</location>
        <topology evidence="5">Lipid-anchor</topology>
        <orientation evidence="5">Cytoplasmic side</orientation>
    </subcellularLocation>
</comment>
<evidence type="ECO:0000313" key="8">
    <source>
        <dbReference type="RefSeq" id="XP_015271313.1"/>
    </source>
</evidence>
<dbReference type="SMART" id="SM00224">
    <property type="entry name" value="GGL"/>
    <property type="match status" value="1"/>
</dbReference>
<evidence type="ECO:0000259" key="6">
    <source>
        <dbReference type="PROSITE" id="PS50058"/>
    </source>
</evidence>
<dbReference type="PRINTS" id="PR00321">
    <property type="entry name" value="GPROTEING"/>
</dbReference>
<evidence type="ECO:0000313" key="7">
    <source>
        <dbReference type="Proteomes" id="UP000694871"/>
    </source>
</evidence>
<accession>A0ABM1KC76</accession>
<dbReference type="InterPro" id="IPR015898">
    <property type="entry name" value="G-protein_gamma-like_dom"/>
</dbReference>
<dbReference type="InterPro" id="IPR036284">
    <property type="entry name" value="GGL_sf"/>
</dbReference>
<dbReference type="RefSeq" id="XP_015271313.1">
    <property type="nucleotide sequence ID" value="XM_015415827.1"/>
</dbReference>
<keyword evidence="7" id="KW-1185">Reference proteome</keyword>
<evidence type="ECO:0000256" key="4">
    <source>
        <dbReference type="ARBA" id="ARBA00023224"/>
    </source>
</evidence>
<keyword evidence="4 5" id="KW-0807">Transducer</keyword>
<dbReference type="PANTHER" id="PTHR13809">
    <property type="entry name" value="GUANINE NUCLEOTIDE-BINDING PROTEIN GAMMA SUBUNIT"/>
    <property type="match status" value="1"/>
</dbReference>
<dbReference type="CDD" id="cd00068">
    <property type="entry name" value="GGL"/>
    <property type="match status" value="1"/>
</dbReference>
<sequence length="72" mass="7789">MSEKAASCTNVSQGRQAVKQLQAEAGLERMKVSMAASDLLQYCLEQAKNNPLLTGIPASSNPFKEERMCTIA</sequence>
<proteinExistence type="inferred from homology"/>
<dbReference type="SUPFAM" id="SSF48670">
    <property type="entry name" value="Transducin (heterotrimeric G protein), gamma chain"/>
    <property type="match status" value="1"/>
</dbReference>
<dbReference type="Gene3D" id="4.10.260.10">
    <property type="entry name" value="Transducin (heterotrimeric G protein), gamma chain"/>
    <property type="match status" value="1"/>
</dbReference>
<dbReference type="Proteomes" id="UP000694871">
    <property type="component" value="Unplaced"/>
</dbReference>
<dbReference type="SMART" id="SM01224">
    <property type="entry name" value="G_gamma"/>
    <property type="match status" value="1"/>
</dbReference>
<gene>
    <name evidence="8" type="primary">LOC107114377</name>
</gene>
<comment type="subunit">
    <text evidence="5">G proteins are composed of 3 units; alpha, beta and gamma.</text>
</comment>
<feature type="domain" description="G protein gamma" evidence="6">
    <location>
        <begin position="7"/>
        <end position="72"/>
    </location>
</feature>
<evidence type="ECO:0000256" key="5">
    <source>
        <dbReference type="RuleBase" id="RU004973"/>
    </source>
</evidence>
<evidence type="ECO:0000256" key="1">
    <source>
        <dbReference type="ARBA" id="ARBA00007431"/>
    </source>
</evidence>
<dbReference type="Pfam" id="PF00631">
    <property type="entry name" value="G-gamma"/>
    <property type="match status" value="1"/>
</dbReference>
<keyword evidence="3 5" id="KW-0472">Membrane</keyword>
<reference evidence="8" key="1">
    <citation type="submission" date="2025-08" db="UniProtKB">
        <authorList>
            <consortium name="RefSeq"/>
        </authorList>
    </citation>
    <scope>IDENTIFICATION</scope>
</reference>
<comment type="function">
    <text evidence="5">Guanine nucleotide-binding proteins (G proteins) are involved as a modulator or transducer in various transmembrane signaling systems. The beta and gamma chains are required for the GTPase activity, for replacement of GDP by GTP, and for G protein-effector interaction.</text>
</comment>
<evidence type="ECO:0000256" key="3">
    <source>
        <dbReference type="ARBA" id="ARBA00023136"/>
    </source>
</evidence>
<keyword evidence="5" id="KW-0449">Lipoprotein</keyword>
<dbReference type="PROSITE" id="PS50058">
    <property type="entry name" value="G_PROTEIN_GAMMA"/>
    <property type="match status" value="1"/>
</dbReference>
<dbReference type="GeneID" id="107114377"/>